<keyword evidence="3" id="KW-1185">Reference proteome</keyword>
<comment type="caution">
    <text evidence="2">The sequence shown here is derived from an EMBL/GenBank/DDBJ whole genome shotgun (WGS) entry which is preliminary data.</text>
</comment>
<reference evidence="2 3" key="1">
    <citation type="submission" date="2024-01" db="EMBL/GenBank/DDBJ databases">
        <title>Genome assemblies of Stephania.</title>
        <authorList>
            <person name="Yang L."/>
        </authorList>
    </citation>
    <scope>NUCLEOTIDE SEQUENCE [LARGE SCALE GENOMIC DNA]</scope>
    <source>
        <strain evidence="2">JXDWG</strain>
        <tissue evidence="2">Leaf</tissue>
    </source>
</reference>
<evidence type="ECO:0000313" key="3">
    <source>
        <dbReference type="Proteomes" id="UP001419268"/>
    </source>
</evidence>
<protein>
    <submittedName>
        <fullName evidence="2">Uncharacterized protein</fullName>
    </submittedName>
</protein>
<dbReference type="EMBL" id="JBBNAG010000003">
    <property type="protein sequence ID" value="KAK9148817.1"/>
    <property type="molecule type" value="Genomic_DNA"/>
</dbReference>
<feature type="region of interest" description="Disordered" evidence="1">
    <location>
        <begin position="1"/>
        <end position="20"/>
    </location>
</feature>
<gene>
    <name evidence="2" type="ORF">Scep_007574</name>
</gene>
<dbReference type="AlphaFoldDB" id="A0AAP0KCU7"/>
<name>A0AAP0KCU7_9MAGN</name>
<organism evidence="2 3">
    <name type="scientific">Stephania cephalantha</name>
    <dbReference type="NCBI Taxonomy" id="152367"/>
    <lineage>
        <taxon>Eukaryota</taxon>
        <taxon>Viridiplantae</taxon>
        <taxon>Streptophyta</taxon>
        <taxon>Embryophyta</taxon>
        <taxon>Tracheophyta</taxon>
        <taxon>Spermatophyta</taxon>
        <taxon>Magnoliopsida</taxon>
        <taxon>Ranunculales</taxon>
        <taxon>Menispermaceae</taxon>
        <taxon>Menispermoideae</taxon>
        <taxon>Cissampelideae</taxon>
        <taxon>Stephania</taxon>
    </lineage>
</organism>
<sequence length="80" mass="8576">MSPLLTPQERLMKAKDKPASPGPLSILHEFAAAQTFSSEKGLSMCTDSSPRMVPQLMSLSPIYSPSRSCTSSCRSSQSLA</sequence>
<dbReference type="Proteomes" id="UP001419268">
    <property type="component" value="Unassembled WGS sequence"/>
</dbReference>
<proteinExistence type="predicted"/>
<accession>A0AAP0KCU7</accession>
<evidence type="ECO:0000313" key="2">
    <source>
        <dbReference type="EMBL" id="KAK9148817.1"/>
    </source>
</evidence>
<evidence type="ECO:0000256" key="1">
    <source>
        <dbReference type="SAM" id="MobiDB-lite"/>
    </source>
</evidence>